<dbReference type="Proteomes" id="UP000285211">
    <property type="component" value="Unassembled WGS sequence"/>
</dbReference>
<protein>
    <submittedName>
        <fullName evidence="1">Uncharacterized protein</fullName>
    </submittedName>
</protein>
<organism evidence="1 2">
    <name type="scientific">Flavobacterium sufflavum</name>
    <dbReference type="NCBI Taxonomy" id="1921138"/>
    <lineage>
        <taxon>Bacteria</taxon>
        <taxon>Pseudomonadati</taxon>
        <taxon>Bacteroidota</taxon>
        <taxon>Flavobacteriia</taxon>
        <taxon>Flavobacteriales</taxon>
        <taxon>Flavobacteriaceae</taxon>
        <taxon>Flavobacterium</taxon>
    </lineage>
</organism>
<name>A0A3S2UPL7_9FLAO</name>
<reference evidence="1 2" key="1">
    <citation type="submission" date="2019-01" db="EMBL/GenBank/DDBJ databases">
        <authorList>
            <person name="Chen W.-M."/>
        </authorList>
    </citation>
    <scope>NUCLEOTIDE SEQUENCE [LARGE SCALE GENOMIC DNA]</scope>
    <source>
        <strain evidence="1 2">BBQ-12</strain>
    </source>
</reference>
<dbReference type="RefSeq" id="WP_128194879.1">
    <property type="nucleotide sequence ID" value="NZ_SACJ01000004.1"/>
</dbReference>
<sequence length="79" mass="9178">MSYTDKHIIENYSMLFEGLNSLTKIELIESLTKSLKREKKAKKDHFFDSFGAFGSEKSAEEIITEIKASRSFRNKEIKL</sequence>
<proteinExistence type="predicted"/>
<accession>A0A3S2UPL7</accession>
<dbReference type="AlphaFoldDB" id="A0A3S2UPL7"/>
<evidence type="ECO:0000313" key="1">
    <source>
        <dbReference type="EMBL" id="RVT76694.1"/>
    </source>
</evidence>
<keyword evidence="2" id="KW-1185">Reference proteome</keyword>
<comment type="caution">
    <text evidence="1">The sequence shown here is derived from an EMBL/GenBank/DDBJ whole genome shotgun (WGS) entry which is preliminary data.</text>
</comment>
<gene>
    <name evidence="1" type="ORF">EOD40_09350</name>
</gene>
<dbReference type="OrthoDB" id="839982at2"/>
<dbReference type="EMBL" id="SACJ01000004">
    <property type="protein sequence ID" value="RVT76694.1"/>
    <property type="molecule type" value="Genomic_DNA"/>
</dbReference>
<evidence type="ECO:0000313" key="2">
    <source>
        <dbReference type="Proteomes" id="UP000285211"/>
    </source>
</evidence>